<evidence type="ECO:0000313" key="1">
    <source>
        <dbReference type="EMBL" id="TFD54523.1"/>
    </source>
</evidence>
<sequence>MTTGRHSPARRGFRYALSARSMLLCAALLALTLCVVVVSSGGTYARLNSQVSAPVATIASGTATLTVSALTLPNVPLYPGLTVAAPVTVTNVGNVPLVLSVSALTPPTTSTPLSASLSVGVAVIGVVGSAPTCSATVTPAWTQTFATAARGGISPTLATGAAAILCVAVTLAASAPLNSQGHSASQFALVITGIQN</sequence>
<protein>
    <submittedName>
        <fullName evidence="1">Uncharacterized protein</fullName>
    </submittedName>
</protein>
<name>A0A4R9A966_9MICO</name>
<accession>A0A4R9A966</accession>
<organism evidence="1 2">
    <name type="scientific">Cryobacterium frigoriphilum</name>
    <dbReference type="NCBI Taxonomy" id="1259150"/>
    <lineage>
        <taxon>Bacteria</taxon>
        <taxon>Bacillati</taxon>
        <taxon>Actinomycetota</taxon>
        <taxon>Actinomycetes</taxon>
        <taxon>Micrococcales</taxon>
        <taxon>Microbacteriaceae</taxon>
        <taxon>Cryobacterium</taxon>
    </lineage>
</organism>
<dbReference type="RefSeq" id="WP_134518198.1">
    <property type="nucleotide sequence ID" value="NZ_SOHE01000016.1"/>
</dbReference>
<reference evidence="1 2" key="1">
    <citation type="submission" date="2019-03" db="EMBL/GenBank/DDBJ databases">
        <title>Genomics of glacier-inhabiting Cryobacterium strains.</title>
        <authorList>
            <person name="Liu Q."/>
            <person name="Xin Y.-H."/>
        </authorList>
    </citation>
    <scope>NUCLEOTIDE SEQUENCE [LARGE SCALE GENOMIC DNA]</scope>
    <source>
        <strain evidence="1 2">Hh14</strain>
    </source>
</reference>
<dbReference type="Proteomes" id="UP000297447">
    <property type="component" value="Unassembled WGS sequence"/>
</dbReference>
<gene>
    <name evidence="1" type="ORF">E3T55_03625</name>
</gene>
<dbReference type="EMBL" id="SOHE01000016">
    <property type="protein sequence ID" value="TFD54523.1"/>
    <property type="molecule type" value="Genomic_DNA"/>
</dbReference>
<proteinExistence type="predicted"/>
<comment type="caution">
    <text evidence="1">The sequence shown here is derived from an EMBL/GenBank/DDBJ whole genome shotgun (WGS) entry which is preliminary data.</text>
</comment>
<evidence type="ECO:0000313" key="2">
    <source>
        <dbReference type="Proteomes" id="UP000297447"/>
    </source>
</evidence>
<keyword evidence="2" id="KW-1185">Reference proteome</keyword>
<dbReference type="AlphaFoldDB" id="A0A4R9A966"/>